<accession>A0A2M4D3P7</accession>
<feature type="chain" id="PRO_5014908552" evidence="1">
    <location>
        <begin position="18"/>
        <end position="140"/>
    </location>
</feature>
<dbReference type="AlphaFoldDB" id="A0A2M4D3P7"/>
<organism evidence="2">
    <name type="scientific">Anopheles darlingi</name>
    <name type="common">Mosquito</name>
    <dbReference type="NCBI Taxonomy" id="43151"/>
    <lineage>
        <taxon>Eukaryota</taxon>
        <taxon>Metazoa</taxon>
        <taxon>Ecdysozoa</taxon>
        <taxon>Arthropoda</taxon>
        <taxon>Hexapoda</taxon>
        <taxon>Insecta</taxon>
        <taxon>Pterygota</taxon>
        <taxon>Neoptera</taxon>
        <taxon>Endopterygota</taxon>
        <taxon>Diptera</taxon>
        <taxon>Nematocera</taxon>
        <taxon>Culicoidea</taxon>
        <taxon>Culicidae</taxon>
        <taxon>Anophelinae</taxon>
        <taxon>Anopheles</taxon>
    </lineage>
</organism>
<keyword evidence="1" id="KW-0732">Signal</keyword>
<proteinExistence type="predicted"/>
<feature type="signal peptide" evidence="1">
    <location>
        <begin position="1"/>
        <end position="17"/>
    </location>
</feature>
<sequence>MWLFILAAFFCEAITSGNSRVRTTTVPIAMQPHHGRSRPMCRNSIQFCTIPTGVQPPSPSEANVGSAPATRSATSGAFCSGIVGGSGIVCSRAALSSTPVPRFRTKTAAVNGCRVALRFVFVSRHGFSTSTPVCLVVEAW</sequence>
<evidence type="ECO:0000313" key="2">
    <source>
        <dbReference type="EMBL" id="MBW72177.1"/>
    </source>
</evidence>
<dbReference type="EMBL" id="GGFL01007999">
    <property type="protein sequence ID" value="MBW72177.1"/>
    <property type="molecule type" value="Transcribed_RNA"/>
</dbReference>
<protein>
    <submittedName>
        <fullName evidence="2">Putative secreted protein</fullName>
    </submittedName>
</protein>
<evidence type="ECO:0000256" key="1">
    <source>
        <dbReference type="SAM" id="SignalP"/>
    </source>
</evidence>
<name>A0A2M4D3P7_ANODA</name>
<reference evidence="2" key="1">
    <citation type="submission" date="2018-01" db="EMBL/GenBank/DDBJ databases">
        <title>An insight into the sialome of Amazonian anophelines.</title>
        <authorList>
            <person name="Ribeiro J.M."/>
            <person name="Scarpassa V."/>
            <person name="Calvo E."/>
        </authorList>
    </citation>
    <scope>NUCLEOTIDE SEQUENCE</scope>
</reference>